<dbReference type="GO" id="GO:0047789">
    <property type="term" value="F:creatininase activity"/>
    <property type="evidence" value="ECO:0007669"/>
    <property type="project" value="UniProtKB-EC"/>
</dbReference>
<dbReference type="Proteomes" id="UP001519287">
    <property type="component" value="Unassembled WGS sequence"/>
</dbReference>
<keyword evidence="4" id="KW-0862">Zinc</keyword>
<evidence type="ECO:0000313" key="7">
    <source>
        <dbReference type="Proteomes" id="UP001519287"/>
    </source>
</evidence>
<protein>
    <submittedName>
        <fullName evidence="6">Creatinine amidohydrolase</fullName>
        <ecNumber evidence="6">3.5.2.10</ecNumber>
    </submittedName>
</protein>
<dbReference type="InterPro" id="IPR003785">
    <property type="entry name" value="Creatininase/forma_Hydrolase"/>
</dbReference>
<dbReference type="EC" id="3.5.2.10" evidence="6"/>
<comment type="similarity">
    <text evidence="5">Belongs to the creatininase superfamily.</text>
</comment>
<keyword evidence="7" id="KW-1185">Reference proteome</keyword>
<keyword evidence="3 6" id="KW-0378">Hydrolase</keyword>
<organism evidence="6 7">
    <name type="scientific">Paenibacillus eucommiae</name>
    <dbReference type="NCBI Taxonomy" id="1355755"/>
    <lineage>
        <taxon>Bacteria</taxon>
        <taxon>Bacillati</taxon>
        <taxon>Bacillota</taxon>
        <taxon>Bacilli</taxon>
        <taxon>Bacillales</taxon>
        <taxon>Paenibacillaceae</taxon>
        <taxon>Paenibacillus</taxon>
    </lineage>
</organism>
<evidence type="ECO:0000256" key="1">
    <source>
        <dbReference type="ARBA" id="ARBA00001947"/>
    </source>
</evidence>
<evidence type="ECO:0000256" key="3">
    <source>
        <dbReference type="ARBA" id="ARBA00022801"/>
    </source>
</evidence>
<dbReference type="Gene3D" id="3.40.50.10310">
    <property type="entry name" value="Creatininase"/>
    <property type="match status" value="1"/>
</dbReference>
<evidence type="ECO:0000256" key="2">
    <source>
        <dbReference type="ARBA" id="ARBA00022723"/>
    </source>
</evidence>
<dbReference type="PANTHER" id="PTHR35005">
    <property type="entry name" value="3-DEHYDRO-SCYLLO-INOSOSE HYDROLASE"/>
    <property type="match status" value="1"/>
</dbReference>
<accession>A0ABS4IRN3</accession>
<dbReference type="InterPro" id="IPR024087">
    <property type="entry name" value="Creatininase-like_sf"/>
</dbReference>
<evidence type="ECO:0000256" key="5">
    <source>
        <dbReference type="ARBA" id="ARBA00024029"/>
    </source>
</evidence>
<dbReference type="RefSeq" id="WP_209971016.1">
    <property type="nucleotide sequence ID" value="NZ_JAGGLB010000004.1"/>
</dbReference>
<comment type="caution">
    <text evidence="6">The sequence shown here is derived from an EMBL/GenBank/DDBJ whole genome shotgun (WGS) entry which is preliminary data.</text>
</comment>
<dbReference type="PANTHER" id="PTHR35005:SF1">
    <property type="entry name" value="2-AMINO-5-FORMYLAMINO-6-RIBOSYLAMINOPYRIMIDIN-4(3H)-ONE 5'-MONOPHOSPHATE DEFORMYLASE"/>
    <property type="match status" value="1"/>
</dbReference>
<dbReference type="SUPFAM" id="SSF102215">
    <property type="entry name" value="Creatininase"/>
    <property type="match status" value="1"/>
</dbReference>
<comment type="cofactor">
    <cofactor evidence="1">
        <name>Zn(2+)</name>
        <dbReference type="ChEBI" id="CHEBI:29105"/>
    </cofactor>
</comment>
<dbReference type="EMBL" id="JAGGLB010000004">
    <property type="protein sequence ID" value="MBP1990227.1"/>
    <property type="molecule type" value="Genomic_DNA"/>
</dbReference>
<gene>
    <name evidence="6" type="ORF">J2Z66_001825</name>
</gene>
<dbReference type="Pfam" id="PF02633">
    <property type="entry name" value="Creatininase"/>
    <property type="match status" value="1"/>
</dbReference>
<evidence type="ECO:0000256" key="4">
    <source>
        <dbReference type="ARBA" id="ARBA00022833"/>
    </source>
</evidence>
<reference evidence="6 7" key="1">
    <citation type="submission" date="2021-03" db="EMBL/GenBank/DDBJ databases">
        <title>Genomic Encyclopedia of Type Strains, Phase IV (KMG-IV): sequencing the most valuable type-strain genomes for metagenomic binning, comparative biology and taxonomic classification.</title>
        <authorList>
            <person name="Goeker M."/>
        </authorList>
    </citation>
    <scope>NUCLEOTIDE SEQUENCE [LARGE SCALE GENOMIC DNA]</scope>
    <source>
        <strain evidence="6 7">DSM 26048</strain>
    </source>
</reference>
<evidence type="ECO:0000313" key="6">
    <source>
        <dbReference type="EMBL" id="MBP1990227.1"/>
    </source>
</evidence>
<name>A0ABS4IRN3_9BACL</name>
<sequence length="267" mass="29742">MTEEGAETMILQNLTWQEIAKVDWSRTIVLIPVGATEQHGPHLPVDTDTFIVNRLAEEVEKANPLRMMLTPAMWLGHSPHHLSFGGTLSAYHQVYIAMIRSICNSYIGNGARNLWILNGHGGNRAPLSIVLQELKNEHCYANVYSTDYWHMAQEEIGAIRESGFGGLGHACELETSLYFYLNESRVRASLIQDDGQQPEGTMVHLDMLSGNTISRFFNFEELTESGVFGKPSLASKAKGELFFRAITARLVQFSEALLNNKGEANNA</sequence>
<keyword evidence="2" id="KW-0479">Metal-binding</keyword>
<proteinExistence type="inferred from homology"/>